<dbReference type="SMART" id="SM00479">
    <property type="entry name" value="EXOIII"/>
    <property type="match status" value="1"/>
</dbReference>
<dbReference type="InterPro" id="IPR036397">
    <property type="entry name" value="RNaseH_sf"/>
</dbReference>
<feature type="domain" description="Exonuclease" evidence="2">
    <location>
        <begin position="139"/>
        <end position="299"/>
    </location>
</feature>
<dbReference type="AlphaFoldDB" id="A0A3Q9KFX9"/>
<dbReference type="EMBL" id="CP029042">
    <property type="protein sequence ID" value="AZS76158.1"/>
    <property type="molecule type" value="Genomic_DNA"/>
</dbReference>
<dbReference type="GO" id="GO:0003676">
    <property type="term" value="F:nucleic acid binding"/>
    <property type="evidence" value="ECO:0007669"/>
    <property type="project" value="InterPro"/>
</dbReference>
<evidence type="ECO:0000313" key="3">
    <source>
        <dbReference type="EMBL" id="AZS76158.1"/>
    </source>
</evidence>
<proteinExistence type="predicted"/>
<sequence>MTTSPPATGGQRPLPPHEAGTHCPVHPRPVPEHDLRLGPERWTSHFVAVIDAEPVVCVRPGDAVWPHWSLYRHPHLHPDDYLGTLHPDVTPGSPWRIQVTDERHTTFGDAVRSLRRPAQWQRSRDHVTTWARSALADSELLIIDVQTTGLHTPYAVQIAATDRHGTLVLDHTINPQAAIDPGATALHKIAAHDVTAAETFSALLPRLTRALRGRRCLAYNMPFDRHVIERELNRHYARPAAAQRWLRKCRWEDAIVPCTQWRGLWSAKRNAYRYQPLGSQYDALTNCRLLLDRLTAIADSQA</sequence>
<gene>
    <name evidence="3" type="ORF">DDE74_39705</name>
</gene>
<feature type="region of interest" description="Disordered" evidence="1">
    <location>
        <begin position="1"/>
        <end position="29"/>
    </location>
</feature>
<dbReference type="Proteomes" id="UP000275579">
    <property type="component" value="Chromosome"/>
</dbReference>
<name>A0A3Q9KFX9_9ACTN</name>
<evidence type="ECO:0000256" key="1">
    <source>
        <dbReference type="SAM" id="MobiDB-lite"/>
    </source>
</evidence>
<dbReference type="InterPro" id="IPR012337">
    <property type="entry name" value="RNaseH-like_sf"/>
</dbReference>
<keyword evidence="3" id="KW-0378">Hydrolase</keyword>
<dbReference type="CDD" id="cd06127">
    <property type="entry name" value="DEDDh"/>
    <property type="match status" value="1"/>
</dbReference>
<reference evidence="3 4" key="1">
    <citation type="submission" date="2018-04" db="EMBL/GenBank/DDBJ databases">
        <title>Complete genome sequences of Streptomyces lydicus strain WYEC and characterization of antagonistic properties of biological control agents.</title>
        <authorList>
            <person name="Mariita R.M."/>
            <person name="Sello J.K."/>
        </authorList>
    </citation>
    <scope>NUCLEOTIDE SEQUENCE [LARGE SCALE GENOMIC DNA]</scope>
    <source>
        <strain evidence="3 4">WYEC 108</strain>
    </source>
</reference>
<dbReference type="Gene3D" id="3.30.420.10">
    <property type="entry name" value="Ribonuclease H-like superfamily/Ribonuclease H"/>
    <property type="match status" value="1"/>
</dbReference>
<dbReference type="GO" id="GO:0004527">
    <property type="term" value="F:exonuclease activity"/>
    <property type="evidence" value="ECO:0007669"/>
    <property type="project" value="UniProtKB-KW"/>
</dbReference>
<dbReference type="SUPFAM" id="SSF53098">
    <property type="entry name" value="Ribonuclease H-like"/>
    <property type="match status" value="1"/>
</dbReference>
<organism evidence="3 4">
    <name type="scientific">Streptomyces lydicus</name>
    <dbReference type="NCBI Taxonomy" id="47763"/>
    <lineage>
        <taxon>Bacteria</taxon>
        <taxon>Bacillati</taxon>
        <taxon>Actinomycetota</taxon>
        <taxon>Actinomycetes</taxon>
        <taxon>Kitasatosporales</taxon>
        <taxon>Streptomycetaceae</taxon>
        <taxon>Streptomyces</taxon>
    </lineage>
</organism>
<dbReference type="Pfam" id="PF00929">
    <property type="entry name" value="RNase_T"/>
    <property type="match status" value="1"/>
</dbReference>
<protein>
    <submittedName>
        <fullName evidence="3">3'-5' exonuclease</fullName>
    </submittedName>
</protein>
<keyword evidence="3" id="KW-0540">Nuclease</keyword>
<keyword evidence="3" id="KW-0269">Exonuclease</keyword>
<accession>A0A3Q9KFX9</accession>
<evidence type="ECO:0000313" key="4">
    <source>
        <dbReference type="Proteomes" id="UP000275579"/>
    </source>
</evidence>
<dbReference type="InterPro" id="IPR013520">
    <property type="entry name" value="Ribonucl_H"/>
</dbReference>
<evidence type="ECO:0000259" key="2">
    <source>
        <dbReference type="SMART" id="SM00479"/>
    </source>
</evidence>